<gene>
    <name evidence="1" type="ORF">L1987_05249</name>
</gene>
<accession>A0ACB9JUX9</accession>
<keyword evidence="2" id="KW-1185">Reference proteome</keyword>
<evidence type="ECO:0000313" key="2">
    <source>
        <dbReference type="Proteomes" id="UP001056120"/>
    </source>
</evidence>
<protein>
    <submittedName>
        <fullName evidence="1">Uncharacterized protein</fullName>
    </submittedName>
</protein>
<name>A0ACB9JUX9_9ASTR</name>
<comment type="caution">
    <text evidence="1">The sequence shown here is derived from an EMBL/GenBank/DDBJ whole genome shotgun (WGS) entry which is preliminary data.</text>
</comment>
<dbReference type="EMBL" id="CM042019">
    <property type="protein sequence ID" value="KAI3823807.1"/>
    <property type="molecule type" value="Genomic_DNA"/>
</dbReference>
<proteinExistence type="predicted"/>
<reference evidence="2" key="1">
    <citation type="journal article" date="2022" name="Mol. Ecol. Resour.">
        <title>The genomes of chicory, endive, great burdock and yacon provide insights into Asteraceae palaeo-polyploidization history and plant inulin production.</title>
        <authorList>
            <person name="Fan W."/>
            <person name="Wang S."/>
            <person name="Wang H."/>
            <person name="Wang A."/>
            <person name="Jiang F."/>
            <person name="Liu H."/>
            <person name="Zhao H."/>
            <person name="Xu D."/>
            <person name="Zhang Y."/>
        </authorList>
    </citation>
    <scope>NUCLEOTIDE SEQUENCE [LARGE SCALE GENOMIC DNA]</scope>
    <source>
        <strain evidence="2">cv. Yunnan</strain>
    </source>
</reference>
<sequence length="139" mass="14954">MADLPGYLITCLNSGKLALLAILVSGGIVLQILACVLYNNWWPMLTALMYLILPMPLILFAGSDTSIYFNESESGWVDATKFLTGASAVGSIAIPIILKHADVITWGAFAMELSSLFVFVMAMLCFVGMNSDDGGYSMI</sequence>
<dbReference type="Proteomes" id="UP001056120">
    <property type="component" value="Linkage Group LG02"/>
</dbReference>
<evidence type="ECO:0000313" key="1">
    <source>
        <dbReference type="EMBL" id="KAI3823807.1"/>
    </source>
</evidence>
<organism evidence="1 2">
    <name type="scientific">Smallanthus sonchifolius</name>
    <dbReference type="NCBI Taxonomy" id="185202"/>
    <lineage>
        <taxon>Eukaryota</taxon>
        <taxon>Viridiplantae</taxon>
        <taxon>Streptophyta</taxon>
        <taxon>Embryophyta</taxon>
        <taxon>Tracheophyta</taxon>
        <taxon>Spermatophyta</taxon>
        <taxon>Magnoliopsida</taxon>
        <taxon>eudicotyledons</taxon>
        <taxon>Gunneridae</taxon>
        <taxon>Pentapetalae</taxon>
        <taxon>asterids</taxon>
        <taxon>campanulids</taxon>
        <taxon>Asterales</taxon>
        <taxon>Asteraceae</taxon>
        <taxon>Asteroideae</taxon>
        <taxon>Heliantheae alliance</taxon>
        <taxon>Millerieae</taxon>
        <taxon>Smallanthus</taxon>
    </lineage>
</organism>
<reference evidence="1 2" key="2">
    <citation type="journal article" date="2022" name="Mol. Ecol. Resour.">
        <title>The genomes of chicory, endive, great burdock and yacon provide insights into Asteraceae paleo-polyploidization history and plant inulin production.</title>
        <authorList>
            <person name="Fan W."/>
            <person name="Wang S."/>
            <person name="Wang H."/>
            <person name="Wang A."/>
            <person name="Jiang F."/>
            <person name="Liu H."/>
            <person name="Zhao H."/>
            <person name="Xu D."/>
            <person name="Zhang Y."/>
        </authorList>
    </citation>
    <scope>NUCLEOTIDE SEQUENCE [LARGE SCALE GENOMIC DNA]</scope>
    <source>
        <strain evidence="2">cv. Yunnan</strain>
        <tissue evidence="1">Leaves</tissue>
    </source>
</reference>